<feature type="signal peptide" evidence="9">
    <location>
        <begin position="1"/>
        <end position="22"/>
    </location>
</feature>
<dbReference type="GO" id="GO:0003774">
    <property type="term" value="F:cytoskeletal motor activity"/>
    <property type="evidence" value="ECO:0007669"/>
    <property type="project" value="InterPro"/>
</dbReference>
<comment type="subcellular location">
    <subcellularLocation>
        <location evidence="2">Bacterial flagellum basal body</location>
    </subcellularLocation>
    <subcellularLocation>
        <location evidence="3">Cell outer membrane</location>
    </subcellularLocation>
</comment>
<evidence type="ECO:0000256" key="5">
    <source>
        <dbReference type="ARBA" id="ARBA00022729"/>
    </source>
</evidence>
<evidence type="ECO:0000256" key="2">
    <source>
        <dbReference type="ARBA" id="ARBA00004117"/>
    </source>
</evidence>
<dbReference type="GO" id="GO:0009279">
    <property type="term" value="C:cell outer membrane"/>
    <property type="evidence" value="ECO:0007669"/>
    <property type="project" value="UniProtKB-SubCell"/>
</dbReference>
<evidence type="ECO:0000313" key="10">
    <source>
        <dbReference type="EMBL" id="TWT33327.1"/>
    </source>
</evidence>
<evidence type="ECO:0000256" key="3">
    <source>
        <dbReference type="ARBA" id="ARBA00004442"/>
    </source>
</evidence>
<protein>
    <submittedName>
        <fullName evidence="10">Flagellar L-ring protein</fullName>
    </submittedName>
</protein>
<keyword evidence="7" id="KW-0975">Bacterial flagellum</keyword>
<dbReference type="Proteomes" id="UP000318878">
    <property type="component" value="Unassembled WGS sequence"/>
</dbReference>
<keyword evidence="10" id="KW-0969">Cilium</keyword>
<reference evidence="10 11" key="1">
    <citation type="submission" date="2019-02" db="EMBL/GenBank/DDBJ databases">
        <title>Deep-cultivation of Planctomycetes and their phenomic and genomic characterization uncovers novel biology.</title>
        <authorList>
            <person name="Wiegand S."/>
            <person name="Jogler M."/>
            <person name="Boedeker C."/>
            <person name="Pinto D."/>
            <person name="Vollmers J."/>
            <person name="Rivas-Marin E."/>
            <person name="Kohn T."/>
            <person name="Peeters S.H."/>
            <person name="Heuer A."/>
            <person name="Rast P."/>
            <person name="Oberbeckmann S."/>
            <person name="Bunk B."/>
            <person name="Jeske O."/>
            <person name="Meyerdierks A."/>
            <person name="Storesund J.E."/>
            <person name="Kallscheuer N."/>
            <person name="Luecker S."/>
            <person name="Lage O.M."/>
            <person name="Pohl T."/>
            <person name="Merkel B.J."/>
            <person name="Hornburger P."/>
            <person name="Mueller R.-W."/>
            <person name="Bruemmer F."/>
            <person name="Labrenz M."/>
            <person name="Spormann A.M."/>
            <person name="Op Den Camp H."/>
            <person name="Overmann J."/>
            <person name="Amann R."/>
            <person name="Jetten M.S.M."/>
            <person name="Mascher T."/>
            <person name="Medema M.H."/>
            <person name="Devos D.P."/>
            <person name="Kaster A.-K."/>
            <person name="Ovreas L."/>
            <person name="Rohde M."/>
            <person name="Galperin M.Y."/>
            <person name="Jogler C."/>
        </authorList>
    </citation>
    <scope>NUCLEOTIDE SEQUENCE [LARGE SCALE GENOMIC DNA]</scope>
    <source>
        <strain evidence="10 11">Enr8</strain>
    </source>
</reference>
<gene>
    <name evidence="10" type="primary">flgH</name>
    <name evidence="10" type="ORF">Enr8_31530</name>
</gene>
<dbReference type="InterPro" id="IPR000527">
    <property type="entry name" value="Flag_Lring"/>
</dbReference>
<evidence type="ECO:0000256" key="7">
    <source>
        <dbReference type="ARBA" id="ARBA00023143"/>
    </source>
</evidence>
<comment type="similarity">
    <text evidence="4">Belongs to the FlgH family.</text>
</comment>
<name>A0A5C5V679_9BACT</name>
<dbReference type="AlphaFoldDB" id="A0A5C5V679"/>
<sequence length="231" mass="26068" precursor="true">MNRTAILLSLLLTAGVASLAAAQGPTSSLAQRSLPGVPNGQGEQVEGAIRDLSWLYRELPPPRKIQVQDIVHIRVDEAAEMESEGQLNRRKQSNFNAILSNWVHLENLKAIVPDAQNEGSPQITGQLNSNNRSQGTLETLEEVRFRVAATVLEILPNGTLKLEAQKEIEVNNEVWTYYLRGICRVEDIDPNNVVLSERLANLSITKRESGNVRDSYRRGWLLLMWDEWKWF</sequence>
<evidence type="ECO:0000256" key="8">
    <source>
        <dbReference type="ARBA" id="ARBA00023237"/>
    </source>
</evidence>
<dbReference type="Pfam" id="PF02107">
    <property type="entry name" value="FlgH"/>
    <property type="match status" value="1"/>
</dbReference>
<dbReference type="EMBL" id="SJPF01000003">
    <property type="protein sequence ID" value="TWT33327.1"/>
    <property type="molecule type" value="Genomic_DNA"/>
</dbReference>
<evidence type="ECO:0000313" key="11">
    <source>
        <dbReference type="Proteomes" id="UP000318878"/>
    </source>
</evidence>
<evidence type="ECO:0000256" key="9">
    <source>
        <dbReference type="SAM" id="SignalP"/>
    </source>
</evidence>
<proteinExistence type="inferred from homology"/>
<dbReference type="GO" id="GO:0071973">
    <property type="term" value="P:bacterial-type flagellum-dependent cell motility"/>
    <property type="evidence" value="ECO:0007669"/>
    <property type="project" value="InterPro"/>
</dbReference>
<comment type="function">
    <text evidence="1">Assembles around the rod to form the L-ring and probably protects the motor/basal body from shearing forces during rotation.</text>
</comment>
<accession>A0A5C5V679</accession>
<dbReference type="RefSeq" id="WP_146433098.1">
    <property type="nucleotide sequence ID" value="NZ_SJPF01000003.1"/>
</dbReference>
<keyword evidence="10" id="KW-0966">Cell projection</keyword>
<keyword evidence="6" id="KW-0472">Membrane</keyword>
<feature type="chain" id="PRO_5022694566" evidence="9">
    <location>
        <begin position="23"/>
        <end position="231"/>
    </location>
</feature>
<organism evidence="10 11">
    <name type="scientific">Blastopirellula retiformator</name>
    <dbReference type="NCBI Taxonomy" id="2527970"/>
    <lineage>
        <taxon>Bacteria</taxon>
        <taxon>Pseudomonadati</taxon>
        <taxon>Planctomycetota</taxon>
        <taxon>Planctomycetia</taxon>
        <taxon>Pirellulales</taxon>
        <taxon>Pirellulaceae</taxon>
        <taxon>Blastopirellula</taxon>
    </lineage>
</organism>
<keyword evidence="10" id="KW-0282">Flagellum</keyword>
<keyword evidence="8" id="KW-0998">Cell outer membrane</keyword>
<dbReference type="GO" id="GO:0009427">
    <property type="term" value="C:bacterial-type flagellum basal body, distal rod, L ring"/>
    <property type="evidence" value="ECO:0007669"/>
    <property type="project" value="InterPro"/>
</dbReference>
<evidence type="ECO:0000256" key="1">
    <source>
        <dbReference type="ARBA" id="ARBA00002591"/>
    </source>
</evidence>
<comment type="caution">
    <text evidence="10">The sequence shown here is derived from an EMBL/GenBank/DDBJ whole genome shotgun (WGS) entry which is preliminary data.</text>
</comment>
<dbReference type="OrthoDB" id="252240at2"/>
<evidence type="ECO:0000256" key="4">
    <source>
        <dbReference type="ARBA" id="ARBA00006929"/>
    </source>
</evidence>
<keyword evidence="5 9" id="KW-0732">Signal</keyword>
<keyword evidence="11" id="KW-1185">Reference proteome</keyword>
<evidence type="ECO:0000256" key="6">
    <source>
        <dbReference type="ARBA" id="ARBA00023136"/>
    </source>
</evidence>
<dbReference type="PANTHER" id="PTHR34933">
    <property type="entry name" value="FLAGELLAR L-RING PROTEIN"/>
    <property type="match status" value="1"/>
</dbReference>
<dbReference type="PANTHER" id="PTHR34933:SF1">
    <property type="entry name" value="FLAGELLAR L-RING PROTEIN"/>
    <property type="match status" value="1"/>
</dbReference>